<evidence type="ECO:0000256" key="1">
    <source>
        <dbReference type="SAM" id="MobiDB-lite"/>
    </source>
</evidence>
<feature type="compositionally biased region" description="Basic and acidic residues" evidence="1">
    <location>
        <begin position="97"/>
        <end position="107"/>
    </location>
</feature>
<evidence type="ECO:0008006" key="4">
    <source>
        <dbReference type="Google" id="ProtNLM"/>
    </source>
</evidence>
<dbReference type="Gene3D" id="2.170.120.40">
    <property type="entry name" value="YbbR-like domain"/>
    <property type="match status" value="1"/>
</dbReference>
<dbReference type="InterPro" id="IPR012505">
    <property type="entry name" value="YbbR"/>
</dbReference>
<dbReference type="EMBL" id="AODM01000014">
    <property type="protein sequence ID" value="EUJ60357.1"/>
    <property type="molecule type" value="Genomic_DNA"/>
</dbReference>
<name>W7DNY1_9LIST</name>
<feature type="compositionally biased region" description="Low complexity" evidence="1">
    <location>
        <begin position="120"/>
        <end position="133"/>
    </location>
</feature>
<dbReference type="AlphaFoldDB" id="W7DNY1"/>
<proteinExistence type="predicted"/>
<dbReference type="Gene3D" id="2.170.120.30">
    <property type="match status" value="1"/>
</dbReference>
<comment type="caution">
    <text evidence="2">The sequence shown here is derived from an EMBL/GenBank/DDBJ whole genome shotgun (WGS) entry which is preliminary data.</text>
</comment>
<organism evidence="2 3">
    <name type="scientific">Listeria fleischmannii FSL S10-1203</name>
    <dbReference type="NCBI Taxonomy" id="1265822"/>
    <lineage>
        <taxon>Bacteria</taxon>
        <taxon>Bacillati</taxon>
        <taxon>Bacillota</taxon>
        <taxon>Bacilli</taxon>
        <taxon>Bacillales</taxon>
        <taxon>Listeriaceae</taxon>
        <taxon>Listeria</taxon>
    </lineage>
</organism>
<dbReference type="Pfam" id="PF07949">
    <property type="entry name" value="YbbR"/>
    <property type="match status" value="2"/>
</dbReference>
<dbReference type="PATRIC" id="fig|1265822.4.peg.1042"/>
<protein>
    <recommendedName>
        <fullName evidence="4">YbbR-like protein</fullName>
    </recommendedName>
</protein>
<dbReference type="Proteomes" id="UP000019241">
    <property type="component" value="Unassembled WGS sequence"/>
</dbReference>
<evidence type="ECO:0000313" key="2">
    <source>
        <dbReference type="EMBL" id="EUJ60357.1"/>
    </source>
</evidence>
<dbReference type="PANTHER" id="PTHR37804">
    <property type="entry name" value="CDAA REGULATORY PROTEIN CDAR"/>
    <property type="match status" value="1"/>
</dbReference>
<reference evidence="2 3" key="1">
    <citation type="submission" date="2012-12" db="EMBL/GenBank/DDBJ databases">
        <title>Novel taxa of Listeriaceae from agricultural environments in the United States.</title>
        <authorList>
            <person name="den Bakker H.C."/>
            <person name="Allred A."/>
            <person name="Warchocki S."/>
            <person name="Wright E.M."/>
            <person name="Burrell A."/>
            <person name="Nightingale K.K."/>
            <person name="Kephart D."/>
            <person name="Wiedmann M."/>
        </authorList>
    </citation>
    <scope>NUCLEOTIDE SEQUENCE [LARGE SCALE GENOMIC DNA]</scope>
    <source>
        <strain evidence="2 3">FSL S10-1203</strain>
    </source>
</reference>
<accession>W7DNY1</accession>
<dbReference type="PANTHER" id="PTHR37804:SF1">
    <property type="entry name" value="CDAA REGULATORY PROTEIN CDAR"/>
    <property type="match status" value="1"/>
</dbReference>
<feature type="region of interest" description="Disordered" evidence="1">
    <location>
        <begin position="76"/>
        <end position="140"/>
    </location>
</feature>
<gene>
    <name evidence="2" type="ORF">MCOL2_05128</name>
</gene>
<dbReference type="InterPro" id="IPR053154">
    <property type="entry name" value="c-di-AMP_regulator"/>
</dbReference>
<evidence type="ECO:0000313" key="3">
    <source>
        <dbReference type="Proteomes" id="UP000019241"/>
    </source>
</evidence>
<sequence>MCRFLIEKVGKSVPLKINQTGKPSDDIAISSITPDSSEVIVMGDADVLAKINEISVDVSVASITADTVREVTIPVPDGAKSVQPQTVEVRIKTAKKSNSDSEDRNTDQNEPDSNTNGNETPDSNTNGNSNSSSDTKDTSKTFSNLDVFTRGLPDKYTAQMITPANGKVNITLNGPQSTINQISASNITAIADLSSVTEGEYSTKIQVNNLPSQVTYKLSVSTAEFLIKLKEEEESRG</sequence>